<evidence type="ECO:0000256" key="1">
    <source>
        <dbReference type="SAM" id="MobiDB-lite"/>
    </source>
</evidence>
<feature type="region of interest" description="Disordered" evidence="1">
    <location>
        <begin position="1"/>
        <end position="55"/>
    </location>
</feature>
<dbReference type="Proteomes" id="UP001157006">
    <property type="component" value="Chromosome 1L"/>
</dbReference>
<evidence type="ECO:0000313" key="3">
    <source>
        <dbReference type="Proteomes" id="UP001157006"/>
    </source>
</evidence>
<keyword evidence="3" id="KW-1185">Reference proteome</keyword>
<gene>
    <name evidence="2" type="ORF">VFH_I429640</name>
</gene>
<protein>
    <submittedName>
        <fullName evidence="2">Uncharacterized protein</fullName>
    </submittedName>
</protein>
<name>A0AAV0YZM0_VICFA</name>
<reference evidence="2 3" key="1">
    <citation type="submission" date="2023-01" db="EMBL/GenBank/DDBJ databases">
        <authorList>
            <person name="Kreplak J."/>
        </authorList>
    </citation>
    <scope>NUCLEOTIDE SEQUENCE [LARGE SCALE GENOMIC DNA]</scope>
</reference>
<sequence length="114" mass="12906">MNEELVIDLLNQSSDNNDPNSSIQNPYSPENTFPPHSSSPSPTLKPSSSNYIGDSDALQKNNDAYVYNNDAFDSSALREKSERWRLGSVEEKTNHRYVFSGIVFNFIILNQYVI</sequence>
<proteinExistence type="predicted"/>
<accession>A0AAV0YZM0</accession>
<feature type="compositionally biased region" description="Low complexity" evidence="1">
    <location>
        <begin position="34"/>
        <end position="49"/>
    </location>
</feature>
<organism evidence="2 3">
    <name type="scientific">Vicia faba</name>
    <name type="common">Broad bean</name>
    <name type="synonym">Faba vulgaris</name>
    <dbReference type="NCBI Taxonomy" id="3906"/>
    <lineage>
        <taxon>Eukaryota</taxon>
        <taxon>Viridiplantae</taxon>
        <taxon>Streptophyta</taxon>
        <taxon>Embryophyta</taxon>
        <taxon>Tracheophyta</taxon>
        <taxon>Spermatophyta</taxon>
        <taxon>Magnoliopsida</taxon>
        <taxon>eudicotyledons</taxon>
        <taxon>Gunneridae</taxon>
        <taxon>Pentapetalae</taxon>
        <taxon>rosids</taxon>
        <taxon>fabids</taxon>
        <taxon>Fabales</taxon>
        <taxon>Fabaceae</taxon>
        <taxon>Papilionoideae</taxon>
        <taxon>50 kb inversion clade</taxon>
        <taxon>NPAAA clade</taxon>
        <taxon>Hologalegina</taxon>
        <taxon>IRL clade</taxon>
        <taxon>Fabeae</taxon>
        <taxon>Vicia</taxon>
    </lineage>
</organism>
<feature type="compositionally biased region" description="Low complexity" evidence="1">
    <location>
        <begin position="7"/>
        <end position="26"/>
    </location>
</feature>
<evidence type="ECO:0000313" key="2">
    <source>
        <dbReference type="EMBL" id="CAI8590188.1"/>
    </source>
</evidence>
<dbReference type="EMBL" id="OX451736">
    <property type="protein sequence ID" value="CAI8590188.1"/>
    <property type="molecule type" value="Genomic_DNA"/>
</dbReference>
<dbReference type="AlphaFoldDB" id="A0AAV0YZM0"/>